<evidence type="ECO:0000256" key="1">
    <source>
        <dbReference type="SAM" id="MobiDB-lite"/>
    </source>
</evidence>
<protein>
    <submittedName>
        <fullName evidence="2">Chemosensory protein 5</fullName>
    </submittedName>
</protein>
<feature type="compositionally biased region" description="Basic and acidic residues" evidence="1">
    <location>
        <begin position="1"/>
        <end position="32"/>
    </location>
</feature>
<dbReference type="EMBL" id="MN132936">
    <property type="protein sequence ID" value="QGW50609.1"/>
    <property type="molecule type" value="mRNA"/>
</dbReference>
<accession>A0A7D0TCV7</accession>
<reference evidence="2" key="1">
    <citation type="submission" date="2019-07" db="EMBL/GenBank/DDBJ databases">
        <title>Identification and Expression Pattern of Chemosensory Genes from the Transcriptome of the Propsilocerus akamusi.</title>
        <authorList>
            <person name="Yan C."/>
            <person name="Pan L."/>
        </authorList>
    </citation>
    <scope>NUCLEOTIDE SEQUENCE</scope>
</reference>
<dbReference type="AlphaFoldDB" id="A0A7D0TCV7"/>
<feature type="region of interest" description="Disordered" evidence="1">
    <location>
        <begin position="1"/>
        <end position="43"/>
    </location>
</feature>
<sequence>MHREAARRNREGDQISDREEANRIQRAGEEVRPPGQLQAQIPG</sequence>
<organism evidence="2">
    <name type="scientific">Propsilocerus akamusi</name>
    <dbReference type="NCBI Taxonomy" id="903466"/>
    <lineage>
        <taxon>Eukaryota</taxon>
        <taxon>Metazoa</taxon>
        <taxon>Ecdysozoa</taxon>
        <taxon>Arthropoda</taxon>
        <taxon>Hexapoda</taxon>
        <taxon>Insecta</taxon>
        <taxon>Pterygota</taxon>
        <taxon>Neoptera</taxon>
        <taxon>Endopterygota</taxon>
        <taxon>Diptera</taxon>
        <taxon>Nematocera</taxon>
        <taxon>Chironomoidea</taxon>
        <taxon>Chironomidae</taxon>
        <taxon>Propsilocerus</taxon>
    </lineage>
</organism>
<proteinExistence type="evidence at transcript level"/>
<evidence type="ECO:0000313" key="2">
    <source>
        <dbReference type="EMBL" id="QGW50609.1"/>
    </source>
</evidence>
<name>A0A7D0TCV7_9DIPT</name>